<comment type="caution">
    <text evidence="2">The sequence shown here is derived from an EMBL/GenBank/DDBJ whole genome shotgun (WGS) entry which is preliminary data.</text>
</comment>
<dbReference type="PANTHER" id="PTHR33384">
    <property type="entry name" value="EXPRESSED PROTEIN"/>
    <property type="match status" value="1"/>
</dbReference>
<evidence type="ECO:0000256" key="1">
    <source>
        <dbReference type="SAM" id="MobiDB-lite"/>
    </source>
</evidence>
<dbReference type="PANTHER" id="PTHR33384:SF1">
    <property type="entry name" value="EXPRESSED PROTEIN"/>
    <property type="match status" value="1"/>
</dbReference>
<organism evidence="2 3">
    <name type="scientific">Datura stramonium</name>
    <name type="common">Jimsonweed</name>
    <name type="synonym">Common thornapple</name>
    <dbReference type="NCBI Taxonomy" id="4076"/>
    <lineage>
        <taxon>Eukaryota</taxon>
        <taxon>Viridiplantae</taxon>
        <taxon>Streptophyta</taxon>
        <taxon>Embryophyta</taxon>
        <taxon>Tracheophyta</taxon>
        <taxon>Spermatophyta</taxon>
        <taxon>Magnoliopsida</taxon>
        <taxon>eudicotyledons</taxon>
        <taxon>Gunneridae</taxon>
        <taxon>Pentapetalae</taxon>
        <taxon>asterids</taxon>
        <taxon>lamiids</taxon>
        <taxon>Solanales</taxon>
        <taxon>Solanaceae</taxon>
        <taxon>Solanoideae</taxon>
        <taxon>Datureae</taxon>
        <taxon>Datura</taxon>
    </lineage>
</organism>
<dbReference type="EMBL" id="JACEIK010003476">
    <property type="protein sequence ID" value="MCD9641848.1"/>
    <property type="molecule type" value="Genomic_DNA"/>
</dbReference>
<evidence type="ECO:0000313" key="2">
    <source>
        <dbReference type="EMBL" id="MCD9641848.1"/>
    </source>
</evidence>
<accession>A0ABS8V3X5</accession>
<reference evidence="2 3" key="1">
    <citation type="journal article" date="2021" name="BMC Genomics">
        <title>Datura genome reveals duplications of psychoactive alkaloid biosynthetic genes and high mutation rate following tissue culture.</title>
        <authorList>
            <person name="Rajewski A."/>
            <person name="Carter-House D."/>
            <person name="Stajich J."/>
            <person name="Litt A."/>
        </authorList>
    </citation>
    <scope>NUCLEOTIDE SEQUENCE [LARGE SCALE GENOMIC DNA]</scope>
    <source>
        <strain evidence="2">AR-01</strain>
    </source>
</reference>
<name>A0ABS8V3X5_DATST</name>
<evidence type="ECO:0000313" key="3">
    <source>
        <dbReference type="Proteomes" id="UP000823775"/>
    </source>
</evidence>
<dbReference type="Proteomes" id="UP000823775">
    <property type="component" value="Unassembled WGS sequence"/>
</dbReference>
<keyword evidence="3" id="KW-1185">Reference proteome</keyword>
<feature type="region of interest" description="Disordered" evidence="1">
    <location>
        <begin position="151"/>
        <end position="170"/>
    </location>
</feature>
<protein>
    <submittedName>
        <fullName evidence="2">Uncharacterized protein</fullName>
    </submittedName>
</protein>
<sequence length="210" mass="22651">MPRNQVFHLSVQLAQEFFSIRSYYQAREKMNHCAIQQGAFSACEDMWSSVSSIPDKKDAVVCPKPRRLGLLNATINEPIRPLRWHVSHQQELYDSRAGADLLDIILAKGGGGADQSSAAQVASSPPFFCGSPPSRVSNPLIQDARFGDEKVTPVSPRAIPVPSGLASSPSASARKGGCVRANFGNNPAVRVEGFDCLDRDSRNCSIPALA</sequence>
<feature type="compositionally biased region" description="Low complexity" evidence="1">
    <location>
        <begin position="160"/>
        <end position="170"/>
    </location>
</feature>
<proteinExistence type="predicted"/>
<gene>
    <name evidence="2" type="ORF">HAX54_028304</name>
</gene>